<proteinExistence type="inferred from homology"/>
<dbReference type="InterPro" id="IPR013249">
    <property type="entry name" value="RNA_pol_sigma70_r4_t2"/>
</dbReference>
<dbReference type="EMBL" id="JANGAB010000001">
    <property type="protein sequence ID" value="MCQ4948054.1"/>
    <property type="molecule type" value="Genomic_DNA"/>
</dbReference>
<evidence type="ECO:0000259" key="5">
    <source>
        <dbReference type="Pfam" id="PF04542"/>
    </source>
</evidence>
<comment type="caution">
    <text evidence="7">The sequence shown here is derived from an EMBL/GenBank/DDBJ whole genome shotgun (WGS) entry which is preliminary data.</text>
</comment>
<dbReference type="Gene3D" id="1.10.1740.10">
    <property type="match status" value="1"/>
</dbReference>
<dbReference type="GO" id="GO:0006352">
    <property type="term" value="P:DNA-templated transcription initiation"/>
    <property type="evidence" value="ECO:0007669"/>
    <property type="project" value="InterPro"/>
</dbReference>
<dbReference type="Proteomes" id="UP001205063">
    <property type="component" value="Unassembled WGS sequence"/>
</dbReference>
<keyword evidence="3" id="KW-0731">Sigma factor</keyword>
<evidence type="ECO:0000313" key="8">
    <source>
        <dbReference type="Proteomes" id="UP001205063"/>
    </source>
</evidence>
<dbReference type="InterPro" id="IPR039425">
    <property type="entry name" value="RNA_pol_sigma-70-like"/>
</dbReference>
<dbReference type="SUPFAM" id="SSF88659">
    <property type="entry name" value="Sigma3 and sigma4 domains of RNA polymerase sigma factors"/>
    <property type="match status" value="1"/>
</dbReference>
<dbReference type="InterPro" id="IPR036388">
    <property type="entry name" value="WH-like_DNA-bd_sf"/>
</dbReference>
<dbReference type="SUPFAM" id="SSF88946">
    <property type="entry name" value="Sigma2 domain of RNA polymerase sigma factors"/>
    <property type="match status" value="1"/>
</dbReference>
<organism evidence="7 8">
    <name type="scientific">Bittarella massiliensis</name>
    <name type="common">ex Durand et al. 2017</name>
    <dbReference type="NCBI Taxonomy" id="1720313"/>
    <lineage>
        <taxon>Bacteria</taxon>
        <taxon>Bacillati</taxon>
        <taxon>Bacillota</taxon>
        <taxon>Clostridia</taxon>
        <taxon>Eubacteriales</taxon>
        <taxon>Oscillospiraceae</taxon>
        <taxon>Bittarella (ex Durand et al. 2017)</taxon>
    </lineage>
</organism>
<gene>
    <name evidence="7" type="ORF">NE646_00010</name>
</gene>
<feature type="domain" description="RNA polymerase sigma-70 region 2" evidence="5">
    <location>
        <begin position="29"/>
        <end position="93"/>
    </location>
</feature>
<evidence type="ECO:0000256" key="4">
    <source>
        <dbReference type="ARBA" id="ARBA00023163"/>
    </source>
</evidence>
<comment type="similarity">
    <text evidence="1">Belongs to the sigma-70 factor family. ECF subfamily.</text>
</comment>
<name>A0AAW5KBH0_9FIRM</name>
<feature type="domain" description="RNA polymerase sigma factor 70 region 4 type 2" evidence="6">
    <location>
        <begin position="130"/>
        <end position="182"/>
    </location>
</feature>
<evidence type="ECO:0000259" key="6">
    <source>
        <dbReference type="Pfam" id="PF08281"/>
    </source>
</evidence>
<evidence type="ECO:0000256" key="3">
    <source>
        <dbReference type="ARBA" id="ARBA00023082"/>
    </source>
</evidence>
<keyword evidence="4" id="KW-0804">Transcription</keyword>
<dbReference type="RefSeq" id="WP_256135059.1">
    <property type="nucleotide sequence ID" value="NZ_JANGAB010000001.1"/>
</dbReference>
<evidence type="ECO:0000256" key="1">
    <source>
        <dbReference type="ARBA" id="ARBA00010641"/>
    </source>
</evidence>
<reference evidence="7" key="1">
    <citation type="submission" date="2022-06" db="EMBL/GenBank/DDBJ databases">
        <title>Isolation of gut microbiota from human fecal samples.</title>
        <authorList>
            <person name="Pamer E.G."/>
            <person name="Barat B."/>
            <person name="Waligurski E."/>
            <person name="Medina S."/>
            <person name="Paddock L."/>
            <person name="Mostad J."/>
        </authorList>
    </citation>
    <scope>NUCLEOTIDE SEQUENCE</scope>
    <source>
        <strain evidence="7">DFI.7.96</strain>
    </source>
</reference>
<sequence length="411" mass="44024">MSTLDHRQLGELLVRAREGDERAFDQLYRATADIQWKQAYAMLHDAGLAEDAVQETYLTLYRHMGQIDSPKALVAYLNRTAYRVCLRLAQRQKQVPLDAAPPETQPLAALPDDDARHLPEEAAIEREEVRALLSALEELDPRQREAVLLHYYQRRTVAEIAQAMDCSPSTAQRLLNRARGRLRQLLGLPALLVGPAVGRAVQKLPSPTPQPPKRGRALPLPLAALLALALGGAAFALGRSGGPAITRATVASGWRAQPCPVTISVAGATPDQVVLVGPDGRSTPARRQPDGSYLALAEENGLYTALARTGTKEARQEVSVRSVDRAGPRLLSTRMEGGRAVFSLADEGAGVDWSSAALTGEGGASFAPLRVDEAAGEVVFSAPSGRYTLAVSDRAGNRSTGPVTLSFPKGE</sequence>
<dbReference type="NCBIfam" id="TIGR02937">
    <property type="entry name" value="sigma70-ECF"/>
    <property type="match status" value="1"/>
</dbReference>
<dbReference type="PANTHER" id="PTHR43133:SF51">
    <property type="entry name" value="RNA POLYMERASE SIGMA FACTOR"/>
    <property type="match status" value="1"/>
</dbReference>
<accession>A0AAW5KBH0</accession>
<dbReference type="InterPro" id="IPR014284">
    <property type="entry name" value="RNA_pol_sigma-70_dom"/>
</dbReference>
<dbReference type="PANTHER" id="PTHR43133">
    <property type="entry name" value="RNA POLYMERASE ECF-TYPE SIGMA FACTO"/>
    <property type="match status" value="1"/>
</dbReference>
<dbReference type="Gene3D" id="1.10.10.10">
    <property type="entry name" value="Winged helix-like DNA-binding domain superfamily/Winged helix DNA-binding domain"/>
    <property type="match status" value="1"/>
</dbReference>
<evidence type="ECO:0000313" key="7">
    <source>
        <dbReference type="EMBL" id="MCQ4948054.1"/>
    </source>
</evidence>
<protein>
    <submittedName>
        <fullName evidence="7">Sigma-70 family RNA polymerase sigma factor</fullName>
    </submittedName>
</protein>
<dbReference type="InterPro" id="IPR013324">
    <property type="entry name" value="RNA_pol_sigma_r3/r4-like"/>
</dbReference>
<dbReference type="InterPro" id="IPR007627">
    <property type="entry name" value="RNA_pol_sigma70_r2"/>
</dbReference>
<dbReference type="GO" id="GO:0016987">
    <property type="term" value="F:sigma factor activity"/>
    <property type="evidence" value="ECO:0007669"/>
    <property type="project" value="UniProtKB-KW"/>
</dbReference>
<keyword evidence="2" id="KW-0805">Transcription regulation</keyword>
<evidence type="ECO:0000256" key="2">
    <source>
        <dbReference type="ARBA" id="ARBA00023015"/>
    </source>
</evidence>
<dbReference type="Pfam" id="PF08281">
    <property type="entry name" value="Sigma70_r4_2"/>
    <property type="match status" value="1"/>
</dbReference>
<dbReference type="AlphaFoldDB" id="A0AAW5KBH0"/>
<dbReference type="Pfam" id="PF04542">
    <property type="entry name" value="Sigma70_r2"/>
    <property type="match status" value="1"/>
</dbReference>
<dbReference type="GO" id="GO:0003677">
    <property type="term" value="F:DNA binding"/>
    <property type="evidence" value="ECO:0007669"/>
    <property type="project" value="InterPro"/>
</dbReference>
<dbReference type="CDD" id="cd06171">
    <property type="entry name" value="Sigma70_r4"/>
    <property type="match status" value="1"/>
</dbReference>
<dbReference type="InterPro" id="IPR013325">
    <property type="entry name" value="RNA_pol_sigma_r2"/>
</dbReference>